<dbReference type="GeneID" id="93299191"/>
<evidence type="ECO:0000256" key="4">
    <source>
        <dbReference type="ARBA" id="ARBA00023277"/>
    </source>
</evidence>
<evidence type="ECO:0000256" key="6">
    <source>
        <dbReference type="PIRSR" id="PIRSR005096-1"/>
    </source>
</evidence>
<evidence type="ECO:0000256" key="1">
    <source>
        <dbReference type="ARBA" id="ARBA00005028"/>
    </source>
</evidence>
<dbReference type="NCBIfam" id="NF008277">
    <property type="entry name" value="PRK11055.1"/>
    <property type="match status" value="1"/>
</dbReference>
<dbReference type="GO" id="GO:0033499">
    <property type="term" value="P:galactose catabolic process via UDP-galactose, Leloir pathway"/>
    <property type="evidence" value="ECO:0007669"/>
    <property type="project" value="TreeGrafter"/>
</dbReference>
<dbReference type="AlphaFoldDB" id="A0A1E3AWS7"/>
<dbReference type="PIRSF" id="PIRSF005096">
    <property type="entry name" value="GALM"/>
    <property type="match status" value="1"/>
</dbReference>
<reference evidence="9 10" key="1">
    <citation type="submission" date="2016-07" db="EMBL/GenBank/DDBJ databases">
        <title>Characterization of isolates of Eisenbergiella tayi derived from blood cultures, using whole genome sequencing.</title>
        <authorList>
            <person name="Burdz T."/>
            <person name="Wiebe D."/>
            <person name="Huynh C."/>
            <person name="Bernard K."/>
        </authorList>
    </citation>
    <scope>NUCLEOTIDE SEQUENCE [LARGE SCALE GENOMIC DNA]</scope>
    <source>
        <strain evidence="9 10">NML 120489</strain>
    </source>
</reference>
<dbReference type="EMBL" id="MCGI01000001">
    <property type="protein sequence ID" value="ODM12961.1"/>
    <property type="molecule type" value="Genomic_DNA"/>
</dbReference>
<evidence type="ECO:0000256" key="7">
    <source>
        <dbReference type="PIRSR" id="PIRSR005096-2"/>
    </source>
</evidence>
<dbReference type="InterPro" id="IPR047215">
    <property type="entry name" value="Galactose_mutarotase-like"/>
</dbReference>
<sequence length="357" mass="39603">MKGIEIKSFGNTWDGRKALCWTITNGAGAQLSLTDFGARITGICVPDRDGRMEDVVLGFDTAEEFTQKGRYFGTTVGRYANRLAGASFRLNGSVYKLYANKGTNSLHGGKSGFDDKIWKADITGEDSIRFTYESADGEEGYPGKMDVTVCYRFTDENEVEITYRAVSDKDTIINLTNHAFYNLKGHGNGSILGHKLKLYSSFFTPVNADMVPDGSILPVKGTVMDFTGLHPIGEQIDKTDEQLRLAEGYDHNFILQKEERGSLSKAAEVVEPESGRTMTVFTDQPGIQFYSGNLMKPCTGKGGREYGKRDAFCLEAQCFPNSMEVTHFPTPVLPANDTYEQKTVYRFGICRDKEKGE</sequence>
<dbReference type="SUPFAM" id="SSF74650">
    <property type="entry name" value="Galactose mutarotase-like"/>
    <property type="match status" value="1"/>
</dbReference>
<dbReference type="UniPathway" id="UPA00242"/>
<evidence type="ECO:0000256" key="8">
    <source>
        <dbReference type="PIRSR" id="PIRSR005096-3"/>
    </source>
</evidence>
<dbReference type="InterPro" id="IPR015443">
    <property type="entry name" value="Aldose_1-epimerase"/>
</dbReference>
<evidence type="ECO:0000313" key="9">
    <source>
        <dbReference type="EMBL" id="ODM12961.1"/>
    </source>
</evidence>
<dbReference type="EC" id="5.1.3.3" evidence="5"/>
<proteinExistence type="inferred from homology"/>
<dbReference type="RefSeq" id="WP_069155735.1">
    <property type="nucleotide sequence ID" value="NZ_DBFYTC010000197.1"/>
</dbReference>
<dbReference type="CDD" id="cd09019">
    <property type="entry name" value="galactose_mutarotase_like"/>
    <property type="match status" value="1"/>
</dbReference>
<dbReference type="InterPro" id="IPR011013">
    <property type="entry name" value="Gal_mutarotase_sf_dom"/>
</dbReference>
<feature type="active site" description="Proton acceptor" evidence="6">
    <location>
        <position position="315"/>
    </location>
</feature>
<comment type="catalytic activity">
    <reaction evidence="5">
        <text>alpha-D-glucose = beta-D-glucose</text>
        <dbReference type="Rhea" id="RHEA:10264"/>
        <dbReference type="ChEBI" id="CHEBI:15903"/>
        <dbReference type="ChEBI" id="CHEBI:17925"/>
        <dbReference type="EC" id="5.1.3.3"/>
    </reaction>
</comment>
<dbReference type="Proteomes" id="UP000095003">
    <property type="component" value="Unassembled WGS sequence"/>
</dbReference>
<evidence type="ECO:0000256" key="3">
    <source>
        <dbReference type="ARBA" id="ARBA00023235"/>
    </source>
</evidence>
<feature type="binding site" evidence="8">
    <location>
        <begin position="81"/>
        <end position="82"/>
    </location>
    <ligand>
        <name>beta-D-galactose</name>
        <dbReference type="ChEBI" id="CHEBI:27667"/>
    </ligand>
</feature>
<dbReference type="GO" id="GO:0004034">
    <property type="term" value="F:aldose 1-epimerase activity"/>
    <property type="evidence" value="ECO:0007669"/>
    <property type="project" value="UniProtKB-EC"/>
</dbReference>
<name>A0A1E3AWS7_9FIRM</name>
<dbReference type="InterPro" id="IPR014718">
    <property type="entry name" value="GH-type_carb-bd"/>
</dbReference>
<evidence type="ECO:0000256" key="2">
    <source>
        <dbReference type="ARBA" id="ARBA00006206"/>
    </source>
</evidence>
<dbReference type="PANTHER" id="PTHR10091">
    <property type="entry name" value="ALDOSE-1-EPIMERASE"/>
    <property type="match status" value="1"/>
</dbReference>
<comment type="caution">
    <text evidence="9">The sequence shown here is derived from an EMBL/GenBank/DDBJ whole genome shotgun (WGS) entry which is preliminary data.</text>
</comment>
<keyword evidence="4 5" id="KW-0119">Carbohydrate metabolism</keyword>
<dbReference type="GO" id="GO:0006006">
    <property type="term" value="P:glucose metabolic process"/>
    <property type="evidence" value="ECO:0007669"/>
    <property type="project" value="TreeGrafter"/>
</dbReference>
<keyword evidence="3 5" id="KW-0413">Isomerase</keyword>
<evidence type="ECO:0000256" key="5">
    <source>
        <dbReference type="PIRNR" id="PIRNR005096"/>
    </source>
</evidence>
<gene>
    <name evidence="9" type="primary">mro_1</name>
    <name evidence="9" type="ORF">BEH84_00676</name>
</gene>
<dbReference type="Gene3D" id="2.70.98.10">
    <property type="match status" value="1"/>
</dbReference>
<dbReference type="InterPro" id="IPR008183">
    <property type="entry name" value="Aldose_1/G6P_1-epimerase"/>
</dbReference>
<protein>
    <recommendedName>
        <fullName evidence="5">Aldose 1-epimerase</fullName>
        <ecNumber evidence="5">5.1.3.3</ecNumber>
    </recommendedName>
</protein>
<evidence type="ECO:0000313" key="10">
    <source>
        <dbReference type="Proteomes" id="UP000095003"/>
    </source>
</evidence>
<accession>A0A1E3AWS7</accession>
<comment type="pathway">
    <text evidence="1 5">Carbohydrate metabolism; hexose metabolism.</text>
</comment>
<feature type="active site" description="Proton donor" evidence="6">
    <location>
        <position position="178"/>
    </location>
</feature>
<dbReference type="PATRIC" id="fig|1432052.3.peg.745"/>
<organism evidence="9 10">
    <name type="scientific">Eisenbergiella tayi</name>
    <dbReference type="NCBI Taxonomy" id="1432052"/>
    <lineage>
        <taxon>Bacteria</taxon>
        <taxon>Bacillati</taxon>
        <taxon>Bacillota</taxon>
        <taxon>Clostridia</taxon>
        <taxon>Lachnospirales</taxon>
        <taxon>Lachnospiraceae</taxon>
        <taxon>Eisenbergiella</taxon>
    </lineage>
</organism>
<dbReference type="Pfam" id="PF01263">
    <property type="entry name" value="Aldose_epim"/>
    <property type="match status" value="1"/>
</dbReference>
<dbReference type="PANTHER" id="PTHR10091:SF0">
    <property type="entry name" value="GALACTOSE MUTAROTASE"/>
    <property type="match status" value="1"/>
</dbReference>
<dbReference type="GO" id="GO:0030246">
    <property type="term" value="F:carbohydrate binding"/>
    <property type="evidence" value="ECO:0007669"/>
    <property type="project" value="InterPro"/>
</dbReference>
<feature type="binding site" evidence="7">
    <location>
        <position position="250"/>
    </location>
    <ligand>
        <name>beta-D-galactose</name>
        <dbReference type="ChEBI" id="CHEBI:27667"/>
    </ligand>
</feature>
<comment type="similarity">
    <text evidence="2 5">Belongs to the aldose epimerase family.</text>
</comment>